<keyword evidence="5 6" id="KW-0472">Membrane</keyword>
<dbReference type="GO" id="GO:1902201">
    <property type="term" value="P:negative regulation of bacterial-type flagellum-dependent cell motility"/>
    <property type="evidence" value="ECO:0007669"/>
    <property type="project" value="TreeGrafter"/>
</dbReference>
<organism evidence="8 9">
    <name type="scientific">Paenibacillus xylanilyticus</name>
    <dbReference type="NCBI Taxonomy" id="248903"/>
    <lineage>
        <taxon>Bacteria</taxon>
        <taxon>Bacillati</taxon>
        <taxon>Bacillota</taxon>
        <taxon>Bacilli</taxon>
        <taxon>Bacillales</taxon>
        <taxon>Paenibacillaceae</taxon>
        <taxon>Paenibacillus</taxon>
    </lineage>
</organism>
<gene>
    <name evidence="8" type="ORF">HP552_17925</name>
</gene>
<evidence type="ECO:0000313" key="8">
    <source>
        <dbReference type="EMBL" id="NUU77095.1"/>
    </source>
</evidence>
<dbReference type="NCBIfam" id="TIGR00254">
    <property type="entry name" value="GGDEF"/>
    <property type="match status" value="1"/>
</dbReference>
<evidence type="ECO:0000256" key="1">
    <source>
        <dbReference type="ARBA" id="ARBA00004651"/>
    </source>
</evidence>
<dbReference type="GO" id="GO:0005886">
    <property type="term" value="C:plasma membrane"/>
    <property type="evidence" value="ECO:0007669"/>
    <property type="project" value="UniProtKB-SubCell"/>
</dbReference>
<feature type="domain" description="GGDEF" evidence="7">
    <location>
        <begin position="227"/>
        <end position="363"/>
    </location>
</feature>
<dbReference type="CDD" id="cd01949">
    <property type="entry name" value="GGDEF"/>
    <property type="match status" value="1"/>
</dbReference>
<feature type="transmembrane region" description="Helical" evidence="6">
    <location>
        <begin position="130"/>
        <end position="150"/>
    </location>
</feature>
<proteinExistence type="predicted"/>
<dbReference type="GO" id="GO:0043709">
    <property type="term" value="P:cell adhesion involved in single-species biofilm formation"/>
    <property type="evidence" value="ECO:0007669"/>
    <property type="project" value="TreeGrafter"/>
</dbReference>
<keyword evidence="4 6" id="KW-1133">Transmembrane helix</keyword>
<dbReference type="Gene3D" id="3.30.70.270">
    <property type="match status" value="1"/>
</dbReference>
<protein>
    <submittedName>
        <fullName evidence="8">Diguanylate cyclase</fullName>
    </submittedName>
</protein>
<dbReference type="Pfam" id="PF07694">
    <property type="entry name" value="5TM-5TMR_LYT"/>
    <property type="match status" value="1"/>
</dbReference>
<dbReference type="PANTHER" id="PTHR45138">
    <property type="entry name" value="REGULATORY COMPONENTS OF SENSORY TRANSDUCTION SYSTEM"/>
    <property type="match status" value="1"/>
</dbReference>
<dbReference type="EMBL" id="JABMCB010000190">
    <property type="protein sequence ID" value="NUU77095.1"/>
    <property type="molecule type" value="Genomic_DNA"/>
</dbReference>
<dbReference type="Pfam" id="PF00990">
    <property type="entry name" value="GGDEF"/>
    <property type="match status" value="1"/>
</dbReference>
<dbReference type="PROSITE" id="PS50887">
    <property type="entry name" value="GGDEF"/>
    <property type="match status" value="1"/>
</dbReference>
<keyword evidence="9" id="KW-1185">Reference proteome</keyword>
<feature type="transmembrane region" description="Helical" evidence="6">
    <location>
        <begin position="39"/>
        <end position="57"/>
    </location>
</feature>
<dbReference type="InterPro" id="IPR043128">
    <property type="entry name" value="Rev_trsase/Diguanyl_cyclase"/>
</dbReference>
<sequence length="378" mass="42057">MLSTFFINVCVMITFMYISGIIAKYYNIRVPFPSLRVQLIGGILFGVYGTVLMNYSFPLNDDTIVDLRHLAIVTAAVYLGGLASVIAGLVISILRVVMFGLSSAAIDAAFVMTLIGLSGVYFAYASWSRLTKIITMNLLGITLIFVILVLNTSSMNSLMKIYPLQMTISFVGGIFIYFIAEFINKSNEMLFLLERRASTDHLTNLSNRRQFEKSLELQLERARESKQKLSLLVIDIDRFKKVNDTYGHSSGDAVLKQLGQLLIEHSRSADIVSRNGGEEFAILLLDCGSHQALAIAESIRQSVEKYLFALPDGTTIRLTISIGVAVFPDHCDERDDADFFEQADRALYEAKNTGRNRYAPFRSGPLCLPGNVCSDMIE</sequence>
<dbReference type="InterPro" id="IPR029787">
    <property type="entry name" value="Nucleotide_cyclase"/>
</dbReference>
<accession>A0A7Y6EX43</accession>
<keyword evidence="2" id="KW-1003">Cell membrane</keyword>
<evidence type="ECO:0000256" key="2">
    <source>
        <dbReference type="ARBA" id="ARBA00022475"/>
    </source>
</evidence>
<dbReference type="PANTHER" id="PTHR45138:SF9">
    <property type="entry name" value="DIGUANYLATE CYCLASE DGCM-RELATED"/>
    <property type="match status" value="1"/>
</dbReference>
<dbReference type="GO" id="GO:0000155">
    <property type="term" value="F:phosphorelay sensor kinase activity"/>
    <property type="evidence" value="ECO:0007669"/>
    <property type="project" value="InterPro"/>
</dbReference>
<comment type="subcellular location">
    <subcellularLocation>
        <location evidence="1">Cell membrane</location>
        <topology evidence="1">Multi-pass membrane protein</topology>
    </subcellularLocation>
</comment>
<feature type="transmembrane region" description="Helical" evidence="6">
    <location>
        <begin position="6"/>
        <end position="27"/>
    </location>
</feature>
<dbReference type="SMART" id="SM00267">
    <property type="entry name" value="GGDEF"/>
    <property type="match status" value="1"/>
</dbReference>
<feature type="transmembrane region" description="Helical" evidence="6">
    <location>
        <begin position="104"/>
        <end position="124"/>
    </location>
</feature>
<dbReference type="InterPro" id="IPR011620">
    <property type="entry name" value="Sig_transdc_His_kinase_LytS_TM"/>
</dbReference>
<dbReference type="GO" id="GO:0071555">
    <property type="term" value="P:cell wall organization"/>
    <property type="evidence" value="ECO:0007669"/>
    <property type="project" value="InterPro"/>
</dbReference>
<dbReference type="InterPro" id="IPR050469">
    <property type="entry name" value="Diguanylate_Cyclase"/>
</dbReference>
<reference evidence="8 9" key="1">
    <citation type="submission" date="2020-05" db="EMBL/GenBank/DDBJ databases">
        <title>Genome Sequencing of Type Strains.</title>
        <authorList>
            <person name="Lemaire J.F."/>
            <person name="Inderbitzin P."/>
            <person name="Gregorio O.A."/>
            <person name="Collins S.B."/>
            <person name="Wespe N."/>
            <person name="Knight-Connoni V."/>
        </authorList>
    </citation>
    <scope>NUCLEOTIDE SEQUENCE [LARGE SCALE GENOMIC DNA]</scope>
    <source>
        <strain evidence="8 9">LMG 21957</strain>
    </source>
</reference>
<dbReference type="InterPro" id="IPR000160">
    <property type="entry name" value="GGDEF_dom"/>
</dbReference>
<dbReference type="FunFam" id="3.30.70.270:FF:000001">
    <property type="entry name" value="Diguanylate cyclase domain protein"/>
    <property type="match status" value="1"/>
</dbReference>
<dbReference type="SUPFAM" id="SSF55073">
    <property type="entry name" value="Nucleotide cyclase"/>
    <property type="match status" value="1"/>
</dbReference>
<evidence type="ECO:0000313" key="9">
    <source>
        <dbReference type="Proteomes" id="UP000526125"/>
    </source>
</evidence>
<dbReference type="Proteomes" id="UP000526125">
    <property type="component" value="Unassembled WGS sequence"/>
</dbReference>
<name>A0A7Y6EX43_9BACL</name>
<evidence type="ECO:0000259" key="7">
    <source>
        <dbReference type="PROSITE" id="PS50887"/>
    </source>
</evidence>
<feature type="transmembrane region" description="Helical" evidence="6">
    <location>
        <begin position="162"/>
        <end position="180"/>
    </location>
</feature>
<dbReference type="RefSeq" id="WP_175396770.1">
    <property type="nucleotide sequence ID" value="NZ_JABMCB010000190.1"/>
</dbReference>
<keyword evidence="3 6" id="KW-0812">Transmembrane</keyword>
<comment type="caution">
    <text evidence="8">The sequence shown here is derived from an EMBL/GenBank/DDBJ whole genome shotgun (WGS) entry which is preliminary data.</text>
</comment>
<evidence type="ECO:0000256" key="5">
    <source>
        <dbReference type="ARBA" id="ARBA00023136"/>
    </source>
</evidence>
<evidence type="ECO:0000256" key="4">
    <source>
        <dbReference type="ARBA" id="ARBA00022989"/>
    </source>
</evidence>
<evidence type="ECO:0000256" key="6">
    <source>
        <dbReference type="SAM" id="Phobius"/>
    </source>
</evidence>
<dbReference type="GO" id="GO:0052621">
    <property type="term" value="F:diguanylate cyclase activity"/>
    <property type="evidence" value="ECO:0007669"/>
    <property type="project" value="TreeGrafter"/>
</dbReference>
<dbReference type="AlphaFoldDB" id="A0A7Y6EX43"/>
<feature type="transmembrane region" description="Helical" evidence="6">
    <location>
        <begin position="69"/>
        <end position="97"/>
    </location>
</feature>
<evidence type="ECO:0000256" key="3">
    <source>
        <dbReference type="ARBA" id="ARBA00022692"/>
    </source>
</evidence>